<feature type="transmembrane region" description="Helical" evidence="2">
    <location>
        <begin position="1401"/>
        <end position="1425"/>
    </location>
</feature>
<feature type="region of interest" description="Disordered" evidence="1">
    <location>
        <begin position="1499"/>
        <end position="1556"/>
    </location>
</feature>
<feature type="transmembrane region" description="Helical" evidence="2">
    <location>
        <begin position="820"/>
        <end position="842"/>
    </location>
</feature>
<evidence type="ECO:0000256" key="2">
    <source>
        <dbReference type="SAM" id="Phobius"/>
    </source>
</evidence>
<keyword evidence="2" id="KW-0812">Transmembrane</keyword>
<gene>
    <name evidence="3" type="ORF">GT037_002084</name>
</gene>
<keyword evidence="4" id="KW-1185">Reference proteome</keyword>
<feature type="transmembrane region" description="Helical" evidence="2">
    <location>
        <begin position="228"/>
        <end position="254"/>
    </location>
</feature>
<dbReference type="EMBL" id="JAAABM010000002">
    <property type="protein sequence ID" value="KAF7680433.1"/>
    <property type="molecule type" value="Genomic_DNA"/>
</dbReference>
<dbReference type="InterPro" id="IPR021840">
    <property type="entry name" value="DUF3433"/>
</dbReference>
<dbReference type="RefSeq" id="XP_038790423.1">
    <property type="nucleotide sequence ID" value="XM_038927131.1"/>
</dbReference>
<protein>
    <submittedName>
        <fullName evidence="3">Uncharacterized protein</fullName>
    </submittedName>
</protein>
<dbReference type="Proteomes" id="UP000596902">
    <property type="component" value="Unassembled WGS sequence"/>
</dbReference>
<name>A0A8H7EIV2_9PLEO</name>
<proteinExistence type="predicted"/>
<feature type="transmembrane region" description="Helical" evidence="2">
    <location>
        <begin position="118"/>
        <end position="141"/>
    </location>
</feature>
<feature type="transmembrane region" description="Helical" evidence="2">
    <location>
        <begin position="779"/>
        <end position="800"/>
    </location>
</feature>
<keyword evidence="2" id="KW-0472">Membrane</keyword>
<comment type="caution">
    <text evidence="3">The sequence shown here is derived from an EMBL/GenBank/DDBJ whole genome shotgun (WGS) entry which is preliminary data.</text>
</comment>
<evidence type="ECO:0000256" key="1">
    <source>
        <dbReference type="SAM" id="MobiDB-lite"/>
    </source>
</evidence>
<evidence type="ECO:0000313" key="4">
    <source>
        <dbReference type="Proteomes" id="UP000596902"/>
    </source>
</evidence>
<feature type="region of interest" description="Disordered" evidence="1">
    <location>
        <begin position="752"/>
        <end position="771"/>
    </location>
</feature>
<organism evidence="3 4">
    <name type="scientific">Alternaria burnsii</name>
    <dbReference type="NCBI Taxonomy" id="1187904"/>
    <lineage>
        <taxon>Eukaryota</taxon>
        <taxon>Fungi</taxon>
        <taxon>Dikarya</taxon>
        <taxon>Ascomycota</taxon>
        <taxon>Pezizomycotina</taxon>
        <taxon>Dothideomycetes</taxon>
        <taxon>Pleosporomycetidae</taxon>
        <taxon>Pleosporales</taxon>
        <taxon>Pleosporineae</taxon>
        <taxon>Pleosporaceae</taxon>
        <taxon>Alternaria</taxon>
        <taxon>Alternaria sect. Alternaria</taxon>
    </lineage>
</organism>
<keyword evidence="2" id="KW-1133">Transmembrane helix</keyword>
<feature type="region of interest" description="Disordered" evidence="1">
    <location>
        <begin position="79"/>
        <end position="98"/>
    </location>
</feature>
<evidence type="ECO:0000313" key="3">
    <source>
        <dbReference type="EMBL" id="KAF7680433.1"/>
    </source>
</evidence>
<accession>A0A8H7EIV2</accession>
<reference evidence="3" key="2">
    <citation type="submission" date="2020-08" db="EMBL/GenBank/DDBJ databases">
        <title>Draft Genome Sequence of Cumin Blight Pathogen Alternaria burnsii.</title>
        <authorList>
            <person name="Feng Z."/>
        </authorList>
    </citation>
    <scope>NUCLEOTIDE SEQUENCE</scope>
    <source>
        <strain evidence="3">CBS107.38</strain>
    </source>
</reference>
<sequence length="1556" mass="172775">MSRPNTNLSLEPRGRYSWISLPDSEYFDADARHEQSVQSSTVGSVSRPESRILGQYEPVPRIDTSPHTIHEQETVLDTSYDRAGPPVTPLNARESSEYKDQNLQKSTEWLPYTLRRPYLIAPSAVSLVLSIVLATLCWQSYKTHGLGDEIRSTGLFFGWRYTPTIVAVFFTQTIVQIAEDVKRTEAYARMASPETVKAKFTLFYSPRVWWKSIFIGFSRRRSGGYRGWALTLSSLAAGVSILGISTFSSSLLIAKDVLTKESVQLQRYAAGQTMGEELSPIQLVPRRDTYSRAISGYLFNVSTSIWMFDSYLIVPFGASNSGIDRVSLDNGIWQAETEVFHTDYHCTQMVLSDKSILDISYTAANVSQSNDACPNDVCTVKSKGLQIRSQDGCEVRIQGPIDVWDGALVMTGELFQSDTFSTDGGLIWTNMSSDYVSWQTLVDEYGQTPEILASGNMVLEQWSHTFIHSISEQCVGRDLLLVSPPWIHYPEGELASWENLAVRSAVCTPQYNAAAMTVTVSIGGAETSISFDVSEFKRRSQSVPKKAIDFALIDDISFRDSNWAKYITIPLTVHGDFEGISTLLIDKFGQNISMMLESDTLEMEASMLRTHFAKELLLSSITESDVLELDSAPGSVTHVRGRILVVTEIGITLSVLFLLLACYLTSMVFSVSTRRRPLGLRSDPAANIGTASLLKTDSPPMATLQTLAGHGRPHIQKTIESRTYTLRGSILSEDISKFEAVKAEGSDLLARKKELSPGSPKSKASIGNDSRPSMLHKRWLFALLAYLLATTIAILIVRGYAREKRLSRTAFTYEVDVGLFNTFFSPHSLIATLIAVGIGLSWDGVDKPMRGLQPYLSMSRNPVAPRRAASLTYQSSFWVWAAVKAALRKHWILCLVAAETTLSQILIISMAAVFERQAVTQEQPIIDADNTITAPFSLRQEPLNCYQTDDGTRERHFEITESLLEASKIQWLYNALDEIILDPPQLPWTKDEWIFTPLDIDWLPNVTVSSKATSEDENHSNSDPLSSPANISSISSALRSRLECFPIIVPNSSWLNRAADVYPDRTNKTIPGFALPTTLFNGELYNTSIFSIPRRLSCCANGTDPGGQAVVAYWTSNSSMLEPEDPNVLKWNCTANATDSRCEQFSRPSSGPENIVGLGATAEISGAELNTTYKDDFNTFPFGNASEELLHFTEEPKMSIVNCVPIIEAANASVIVARSSGNVLDYDLLSGAQPDQNAWEYAWDIMYPEPTQNYGHGNISYGHFFMTQLLTAPHVIAPRRAHSWLSYNKSIEEIESERFNIRDRDRGLNVDFMSYANWHLANKNSDALLNTTTLLRHSEKILQIFFKHFAHSGSSHLGDFRSNDDSGKAVYDNAFDRQGGAINATFTERFEVLVMNEVATWISLTILILLMIILIVLIVSLQIVYPISSLQHPIECLADVLTMVAGSDGLIGLIEEQSVQGFANSDEMTRLGWFKDRRGAVRWGVELVDAKGIEWVDGPEAARPDEVGDEESSVGSRGVADTNSSLLEGERRPLSPQHSAQEQEAESMLEQQSHSA</sequence>
<dbReference type="Pfam" id="PF11915">
    <property type="entry name" value="DUF3433"/>
    <property type="match status" value="2"/>
</dbReference>
<dbReference type="PANTHER" id="PTHR37544:SF3">
    <property type="entry name" value="SPRAY"/>
    <property type="match status" value="1"/>
</dbReference>
<feature type="transmembrane region" description="Helical" evidence="2">
    <location>
        <begin position="161"/>
        <end position="178"/>
    </location>
</feature>
<reference evidence="3" key="1">
    <citation type="submission" date="2020-01" db="EMBL/GenBank/DDBJ databases">
        <authorList>
            <person name="Feng Z.H.Z."/>
        </authorList>
    </citation>
    <scope>NUCLEOTIDE SEQUENCE</scope>
    <source>
        <strain evidence="3">CBS107.38</strain>
    </source>
</reference>
<dbReference type="GeneID" id="62200309"/>
<dbReference type="PANTHER" id="PTHR37544">
    <property type="entry name" value="SPRAY-RELATED"/>
    <property type="match status" value="1"/>
</dbReference>
<feature type="transmembrane region" description="Helical" evidence="2">
    <location>
        <begin position="649"/>
        <end position="671"/>
    </location>
</feature>
<feature type="transmembrane region" description="Helical" evidence="2">
    <location>
        <begin position="891"/>
        <end position="914"/>
    </location>
</feature>